<accession>A0A1I6GRV3</accession>
<dbReference type="Proteomes" id="UP000199658">
    <property type="component" value="Unassembled WGS sequence"/>
</dbReference>
<organism evidence="2 3">
    <name type="scientific">Litoreibacter janthinus</name>
    <dbReference type="NCBI Taxonomy" id="670154"/>
    <lineage>
        <taxon>Bacteria</taxon>
        <taxon>Pseudomonadati</taxon>
        <taxon>Pseudomonadota</taxon>
        <taxon>Alphaproteobacteria</taxon>
        <taxon>Rhodobacterales</taxon>
        <taxon>Roseobacteraceae</taxon>
        <taxon>Litoreibacter</taxon>
    </lineage>
</organism>
<dbReference type="EMBL" id="FOYO01000001">
    <property type="protein sequence ID" value="SFR44910.1"/>
    <property type="molecule type" value="Genomic_DNA"/>
</dbReference>
<keyword evidence="2" id="KW-0378">Hydrolase</keyword>
<gene>
    <name evidence="2" type="ORF">SAMN04488002_1896</name>
</gene>
<evidence type="ECO:0000259" key="1">
    <source>
        <dbReference type="Pfam" id="PF01738"/>
    </source>
</evidence>
<sequence>MSELRYTAGDTTCVGYVAYPKGAGPHPVVIVTPAFGGLDDFARGKADWLASLGYIGFAVDYYGEGRTARDEAHASELMHVLQADRATLLVRMQSALDTARALPDADANRVAAIGFCFGGKAVLDLARSGASLSGVVPFHGIFDAPPSGCSKMNTSVLVLHGWDDPLAKPDQAVGLATELTEHCDDWQILAFGHTSHAFTNPNAQNPKAGMAYVPSSNDRAFAAMQAFLTERFAQS</sequence>
<dbReference type="GO" id="GO:0016787">
    <property type="term" value="F:hydrolase activity"/>
    <property type="evidence" value="ECO:0007669"/>
    <property type="project" value="UniProtKB-KW"/>
</dbReference>
<dbReference type="InterPro" id="IPR002925">
    <property type="entry name" value="Dienelactn_hydro"/>
</dbReference>
<keyword evidence="3" id="KW-1185">Reference proteome</keyword>
<dbReference type="STRING" id="670154.SAMN04488002_1896"/>
<evidence type="ECO:0000313" key="2">
    <source>
        <dbReference type="EMBL" id="SFR44910.1"/>
    </source>
</evidence>
<dbReference type="RefSeq" id="WP_090215840.1">
    <property type="nucleotide sequence ID" value="NZ_FOYO01000001.1"/>
</dbReference>
<dbReference type="InterPro" id="IPR050261">
    <property type="entry name" value="FrsA_esterase"/>
</dbReference>
<reference evidence="3" key="1">
    <citation type="submission" date="2016-10" db="EMBL/GenBank/DDBJ databases">
        <authorList>
            <person name="Varghese N."/>
            <person name="Submissions S."/>
        </authorList>
    </citation>
    <scope>NUCLEOTIDE SEQUENCE [LARGE SCALE GENOMIC DNA]</scope>
    <source>
        <strain evidence="3">DSM 26921</strain>
    </source>
</reference>
<evidence type="ECO:0000313" key="3">
    <source>
        <dbReference type="Proteomes" id="UP000199658"/>
    </source>
</evidence>
<dbReference type="SUPFAM" id="SSF53474">
    <property type="entry name" value="alpha/beta-Hydrolases"/>
    <property type="match status" value="1"/>
</dbReference>
<dbReference type="PANTHER" id="PTHR22946:SF0">
    <property type="entry name" value="DIENELACTONE HYDROLASE DOMAIN-CONTAINING PROTEIN"/>
    <property type="match status" value="1"/>
</dbReference>
<dbReference type="InterPro" id="IPR029058">
    <property type="entry name" value="AB_hydrolase_fold"/>
</dbReference>
<name>A0A1I6GRV3_9RHOB</name>
<dbReference type="Gene3D" id="3.40.50.1820">
    <property type="entry name" value="alpha/beta hydrolase"/>
    <property type="match status" value="1"/>
</dbReference>
<feature type="domain" description="Dienelactone hydrolase" evidence="1">
    <location>
        <begin position="15"/>
        <end position="230"/>
    </location>
</feature>
<dbReference type="Pfam" id="PF01738">
    <property type="entry name" value="DLH"/>
    <property type="match status" value="1"/>
</dbReference>
<dbReference type="PANTHER" id="PTHR22946">
    <property type="entry name" value="DIENELACTONE HYDROLASE DOMAIN-CONTAINING PROTEIN-RELATED"/>
    <property type="match status" value="1"/>
</dbReference>
<dbReference type="AlphaFoldDB" id="A0A1I6GRV3"/>
<protein>
    <submittedName>
        <fullName evidence="2">Dienelactone hydrolase</fullName>
    </submittedName>
</protein>
<proteinExistence type="predicted"/>
<dbReference type="OrthoDB" id="9787933at2"/>